<protein>
    <submittedName>
        <fullName evidence="1">GDP-mannose 3,5-epimerase 2</fullName>
    </submittedName>
</protein>
<proteinExistence type="predicted"/>
<name>A0AAW2JTV4_SESRA</name>
<evidence type="ECO:0000313" key="1">
    <source>
        <dbReference type="EMBL" id="KAL0297696.1"/>
    </source>
</evidence>
<reference evidence="1" key="2">
    <citation type="journal article" date="2024" name="Plant">
        <title>Genomic evolution and insights into agronomic trait innovations of Sesamum species.</title>
        <authorList>
            <person name="Miao H."/>
            <person name="Wang L."/>
            <person name="Qu L."/>
            <person name="Liu H."/>
            <person name="Sun Y."/>
            <person name="Le M."/>
            <person name="Wang Q."/>
            <person name="Wei S."/>
            <person name="Zheng Y."/>
            <person name="Lin W."/>
            <person name="Duan Y."/>
            <person name="Cao H."/>
            <person name="Xiong S."/>
            <person name="Wang X."/>
            <person name="Wei L."/>
            <person name="Li C."/>
            <person name="Ma Q."/>
            <person name="Ju M."/>
            <person name="Zhao R."/>
            <person name="Li G."/>
            <person name="Mu C."/>
            <person name="Tian Q."/>
            <person name="Mei H."/>
            <person name="Zhang T."/>
            <person name="Gao T."/>
            <person name="Zhang H."/>
        </authorList>
    </citation>
    <scope>NUCLEOTIDE SEQUENCE</scope>
    <source>
        <strain evidence="1">G02</strain>
    </source>
</reference>
<reference evidence="1" key="1">
    <citation type="submission" date="2020-06" db="EMBL/GenBank/DDBJ databases">
        <authorList>
            <person name="Li T."/>
            <person name="Hu X."/>
            <person name="Zhang T."/>
            <person name="Song X."/>
            <person name="Zhang H."/>
            <person name="Dai N."/>
            <person name="Sheng W."/>
            <person name="Hou X."/>
            <person name="Wei L."/>
        </authorList>
    </citation>
    <scope>NUCLEOTIDE SEQUENCE</scope>
    <source>
        <strain evidence="1">G02</strain>
        <tissue evidence="1">Leaf</tissue>
    </source>
</reference>
<organism evidence="1">
    <name type="scientific">Sesamum radiatum</name>
    <name type="common">Black benniseed</name>
    <dbReference type="NCBI Taxonomy" id="300843"/>
    <lineage>
        <taxon>Eukaryota</taxon>
        <taxon>Viridiplantae</taxon>
        <taxon>Streptophyta</taxon>
        <taxon>Embryophyta</taxon>
        <taxon>Tracheophyta</taxon>
        <taxon>Spermatophyta</taxon>
        <taxon>Magnoliopsida</taxon>
        <taxon>eudicotyledons</taxon>
        <taxon>Gunneridae</taxon>
        <taxon>Pentapetalae</taxon>
        <taxon>asterids</taxon>
        <taxon>lamiids</taxon>
        <taxon>Lamiales</taxon>
        <taxon>Pedaliaceae</taxon>
        <taxon>Sesamum</taxon>
    </lineage>
</organism>
<dbReference type="AlphaFoldDB" id="A0AAW2JTV4"/>
<sequence>MELEDVMKVMMYILSAVYYQIGIGEDICFEEILGIHLGYCISVFLVDHYVVVGYDSRVLAVFLYGEWAWSDVMKEEGFETTQNLPSIQGHKDVKVEIVTIWLVYHFRLMKSDFREPVNIESDEMVSMNEMAGIVLNFENKKL</sequence>
<dbReference type="EMBL" id="JACGWJ010000032">
    <property type="protein sequence ID" value="KAL0297696.1"/>
    <property type="molecule type" value="Genomic_DNA"/>
</dbReference>
<accession>A0AAW2JTV4</accession>
<gene>
    <name evidence="1" type="ORF">Sradi_6821700</name>
</gene>
<comment type="caution">
    <text evidence="1">The sequence shown here is derived from an EMBL/GenBank/DDBJ whole genome shotgun (WGS) entry which is preliminary data.</text>
</comment>